<evidence type="ECO:0000256" key="1">
    <source>
        <dbReference type="SAM" id="Phobius"/>
    </source>
</evidence>
<evidence type="ECO:0000313" key="2">
    <source>
        <dbReference type="EMBL" id="KTT16360.1"/>
    </source>
</evidence>
<gene>
    <name evidence="2" type="ORF">NS331_18625</name>
</gene>
<protein>
    <submittedName>
        <fullName evidence="2">Uncharacterized protein</fullName>
    </submittedName>
</protein>
<feature type="transmembrane region" description="Helical" evidence="1">
    <location>
        <begin position="24"/>
        <end position="40"/>
    </location>
</feature>
<evidence type="ECO:0000313" key="3">
    <source>
        <dbReference type="Proteomes" id="UP000072741"/>
    </source>
</evidence>
<dbReference type="AlphaFoldDB" id="A0A147GPQ6"/>
<dbReference type="EMBL" id="LDSL01000127">
    <property type="protein sequence ID" value="KTT16360.1"/>
    <property type="molecule type" value="Genomic_DNA"/>
</dbReference>
<comment type="caution">
    <text evidence="2">The sequence shown here is derived from an EMBL/GenBank/DDBJ whole genome shotgun (WGS) entry which is preliminary data.</text>
</comment>
<sequence length="67" mass="7025">MVAVAALAAVGLMAFQGQSRWAAGVLAVTAVVLALAGWVGRRAARRRGLAYVQVIKPPLGFVEHRQA</sequence>
<accession>A0A147GPQ6</accession>
<name>A0A147GPQ6_9BURK</name>
<keyword evidence="1" id="KW-1133">Transmembrane helix</keyword>
<proteinExistence type="predicted"/>
<keyword evidence="3" id="KW-1185">Reference proteome</keyword>
<dbReference type="Proteomes" id="UP000072741">
    <property type="component" value="Unassembled WGS sequence"/>
</dbReference>
<keyword evidence="1" id="KW-0472">Membrane</keyword>
<organism evidence="2 3">
    <name type="scientific">Pseudacidovorax intermedius</name>
    <dbReference type="NCBI Taxonomy" id="433924"/>
    <lineage>
        <taxon>Bacteria</taxon>
        <taxon>Pseudomonadati</taxon>
        <taxon>Pseudomonadota</taxon>
        <taxon>Betaproteobacteria</taxon>
        <taxon>Burkholderiales</taxon>
        <taxon>Comamonadaceae</taxon>
        <taxon>Pseudacidovorax</taxon>
    </lineage>
</organism>
<reference evidence="2 3" key="1">
    <citation type="journal article" date="2016" name="Front. Microbiol.">
        <title>Genomic Resource of Rice Seed Associated Bacteria.</title>
        <authorList>
            <person name="Midha S."/>
            <person name="Bansal K."/>
            <person name="Sharma S."/>
            <person name="Kumar N."/>
            <person name="Patil P.P."/>
            <person name="Chaudhry V."/>
            <person name="Patil P.B."/>
        </authorList>
    </citation>
    <scope>NUCLEOTIDE SEQUENCE [LARGE SCALE GENOMIC DNA]</scope>
    <source>
        <strain evidence="2 3">NS331</strain>
    </source>
</reference>
<keyword evidence="1" id="KW-0812">Transmembrane</keyword>